<feature type="coiled-coil region" evidence="2">
    <location>
        <begin position="166"/>
        <end position="197"/>
    </location>
</feature>
<dbReference type="EMBL" id="CAJPWZ010000600">
    <property type="protein sequence ID" value="CAG2197005.1"/>
    <property type="molecule type" value="Genomic_DNA"/>
</dbReference>
<dbReference type="Gene3D" id="2.120.10.30">
    <property type="entry name" value="TolB, C-terminal domain"/>
    <property type="match status" value="1"/>
</dbReference>
<dbReference type="PANTHER" id="PTHR25462">
    <property type="entry name" value="BONUS, ISOFORM C-RELATED"/>
    <property type="match status" value="1"/>
</dbReference>
<keyword evidence="2" id="KW-0175">Coiled coil</keyword>
<dbReference type="InterPro" id="IPR047153">
    <property type="entry name" value="TRIM45/56/19-like"/>
</dbReference>
<keyword evidence="1" id="KW-0863">Zinc-finger</keyword>
<dbReference type="SUPFAM" id="SSF101898">
    <property type="entry name" value="NHL repeat"/>
    <property type="match status" value="1"/>
</dbReference>
<dbReference type="PANTHER" id="PTHR25462:SF296">
    <property type="entry name" value="MEIOTIC P26, ISOFORM F"/>
    <property type="match status" value="1"/>
</dbReference>
<dbReference type="InterPro" id="IPR000315">
    <property type="entry name" value="Znf_B-box"/>
</dbReference>
<gene>
    <name evidence="4" type="ORF">MEDL_11844</name>
</gene>
<keyword evidence="5" id="KW-1185">Reference proteome</keyword>
<dbReference type="Proteomes" id="UP000683360">
    <property type="component" value="Unassembled WGS sequence"/>
</dbReference>
<protein>
    <recommendedName>
        <fullName evidence="3">B box-type domain-containing protein</fullName>
    </recommendedName>
</protein>
<dbReference type="PROSITE" id="PS50119">
    <property type="entry name" value="ZF_BBOX"/>
    <property type="match status" value="1"/>
</dbReference>
<dbReference type="AlphaFoldDB" id="A0A8S3QQ27"/>
<organism evidence="4 5">
    <name type="scientific">Mytilus edulis</name>
    <name type="common">Blue mussel</name>
    <dbReference type="NCBI Taxonomy" id="6550"/>
    <lineage>
        <taxon>Eukaryota</taxon>
        <taxon>Metazoa</taxon>
        <taxon>Spiralia</taxon>
        <taxon>Lophotrochozoa</taxon>
        <taxon>Mollusca</taxon>
        <taxon>Bivalvia</taxon>
        <taxon>Autobranchia</taxon>
        <taxon>Pteriomorphia</taxon>
        <taxon>Mytilida</taxon>
        <taxon>Mytiloidea</taxon>
        <taxon>Mytilidae</taxon>
        <taxon>Mytilinae</taxon>
        <taxon>Mytilus</taxon>
    </lineage>
</organism>
<feature type="domain" description="B box-type" evidence="3">
    <location>
        <begin position="3"/>
        <end position="53"/>
    </location>
</feature>
<evidence type="ECO:0000259" key="3">
    <source>
        <dbReference type="PROSITE" id="PS50119"/>
    </source>
</evidence>
<dbReference type="InterPro" id="IPR011042">
    <property type="entry name" value="6-blade_b-propeller_TolB-like"/>
</dbReference>
<name>A0A8S3QQ27_MYTED</name>
<evidence type="ECO:0000256" key="2">
    <source>
        <dbReference type="SAM" id="Coils"/>
    </source>
</evidence>
<dbReference type="SUPFAM" id="SSF57845">
    <property type="entry name" value="B-box zinc-binding domain"/>
    <property type="match status" value="1"/>
</dbReference>
<comment type="caution">
    <text evidence="4">The sequence shown here is derived from an EMBL/GenBank/DDBJ whole genome shotgun (WGS) entry which is preliminary data.</text>
</comment>
<keyword evidence="1" id="KW-0862">Zinc</keyword>
<reference evidence="4" key="1">
    <citation type="submission" date="2021-03" db="EMBL/GenBank/DDBJ databases">
        <authorList>
            <person name="Bekaert M."/>
        </authorList>
    </citation>
    <scope>NUCLEOTIDE SEQUENCE</scope>
</reference>
<sequence>MAGNLPHCDICSLRDIFKLATVWCSECNESICSECQEHHWLSKATSGHPTLPIEDFLKLPDFVRAINIRCEEHKEKFDWYCTKHAAPCCGKCLKVNHENCLDIKPIREIDQNIKSSSAFSEIESRCTHLRDVYKTMEDEKIQHIQKVDSQATTILDLIQYRRLDIIRHLDNLEQKLRDDVKEKKAQLKENIVLVTTELNTRGRCVQTFLTQYEDMKRYASNHQTLLWLYKIDKDINSEIRILPSLKATQFELKFVPSNNLNTILDFGKIDALSTPLNIRFDKTNQVQIPTGIQTVVDIDNISLKERDRGKAIEVLDFLPNDTYLVRDELFLKRRTFQNMDMQIYYSHGRKVTCCDMKGNTIWENTDPLLIKPTGICCDSNGIVYVVDVETELLFGFSPDGQRVKVLLDKSAGLKSPYSVVIGSNKNQLIINGNKERYQYDIVWQI</sequence>
<dbReference type="GO" id="GO:0008270">
    <property type="term" value="F:zinc ion binding"/>
    <property type="evidence" value="ECO:0007669"/>
    <property type="project" value="UniProtKB-KW"/>
</dbReference>
<evidence type="ECO:0000256" key="1">
    <source>
        <dbReference type="PROSITE-ProRule" id="PRU00024"/>
    </source>
</evidence>
<dbReference type="OrthoDB" id="9049620at2759"/>
<dbReference type="Pfam" id="PF22586">
    <property type="entry name" value="ANCHR-like_BBOX"/>
    <property type="match status" value="1"/>
</dbReference>
<proteinExistence type="predicted"/>
<accession>A0A8S3QQ27</accession>
<evidence type="ECO:0000313" key="5">
    <source>
        <dbReference type="Proteomes" id="UP000683360"/>
    </source>
</evidence>
<dbReference type="Gene3D" id="3.30.160.60">
    <property type="entry name" value="Classic Zinc Finger"/>
    <property type="match status" value="1"/>
</dbReference>
<keyword evidence="1" id="KW-0479">Metal-binding</keyword>
<evidence type="ECO:0000313" key="4">
    <source>
        <dbReference type="EMBL" id="CAG2197005.1"/>
    </source>
</evidence>